<evidence type="ECO:0000256" key="4">
    <source>
        <dbReference type="SAM" id="SignalP"/>
    </source>
</evidence>
<dbReference type="InterPro" id="IPR002048">
    <property type="entry name" value="EF_hand_dom"/>
</dbReference>
<keyword evidence="2" id="KW-0677">Repeat</keyword>
<accession>A0A0N4WGY8</accession>
<reference evidence="8" key="1">
    <citation type="submission" date="2017-02" db="UniProtKB">
        <authorList>
            <consortium name="WormBaseParasite"/>
        </authorList>
    </citation>
    <scope>IDENTIFICATION</scope>
</reference>
<name>A0A0N4WGY8_HAEPC</name>
<dbReference type="OMA" id="THDHEGN"/>
<proteinExistence type="predicted"/>
<gene>
    <name evidence="6" type="ORF">HPLM_LOCUS10108</name>
</gene>
<dbReference type="Proteomes" id="UP000268014">
    <property type="component" value="Unassembled WGS sequence"/>
</dbReference>
<feature type="signal peptide" evidence="4">
    <location>
        <begin position="1"/>
        <end position="20"/>
    </location>
</feature>
<dbReference type="WBParaSite" id="HPLM_0001011601-mRNA-1">
    <property type="protein sequence ID" value="HPLM_0001011601-mRNA-1"/>
    <property type="gene ID" value="HPLM_0001011601"/>
</dbReference>
<dbReference type="STRING" id="6290.A0A0N4WGY8"/>
<evidence type="ECO:0000313" key="7">
    <source>
        <dbReference type="Proteomes" id="UP000268014"/>
    </source>
</evidence>
<evidence type="ECO:0000256" key="1">
    <source>
        <dbReference type="ARBA" id="ARBA00022729"/>
    </source>
</evidence>
<dbReference type="AlphaFoldDB" id="A0A0N4WGY8"/>
<evidence type="ECO:0000259" key="5">
    <source>
        <dbReference type="PROSITE" id="PS50222"/>
    </source>
</evidence>
<evidence type="ECO:0000313" key="6">
    <source>
        <dbReference type="EMBL" id="VDO39240.1"/>
    </source>
</evidence>
<evidence type="ECO:0000256" key="3">
    <source>
        <dbReference type="ARBA" id="ARBA00022837"/>
    </source>
</evidence>
<dbReference type="OrthoDB" id="289247at2759"/>
<keyword evidence="1 4" id="KW-0732">Signal</keyword>
<dbReference type="PROSITE" id="PS00018">
    <property type="entry name" value="EF_HAND_1"/>
    <property type="match status" value="2"/>
</dbReference>
<keyword evidence="7" id="KW-1185">Reference proteome</keyword>
<dbReference type="SMART" id="SM00054">
    <property type="entry name" value="EFh"/>
    <property type="match status" value="2"/>
</dbReference>
<dbReference type="Pfam" id="PF13499">
    <property type="entry name" value="EF-hand_7"/>
    <property type="match status" value="1"/>
</dbReference>
<dbReference type="Gene3D" id="1.10.238.10">
    <property type="entry name" value="EF-hand"/>
    <property type="match status" value="1"/>
</dbReference>
<evidence type="ECO:0000256" key="2">
    <source>
        <dbReference type="ARBA" id="ARBA00022737"/>
    </source>
</evidence>
<keyword evidence="3" id="KW-0106">Calcium</keyword>
<dbReference type="InterPro" id="IPR052110">
    <property type="entry name" value="MCFD2-like"/>
</dbReference>
<dbReference type="PROSITE" id="PS50222">
    <property type="entry name" value="EF_HAND_2"/>
    <property type="match status" value="1"/>
</dbReference>
<dbReference type="SUPFAM" id="SSF47473">
    <property type="entry name" value="EF-hand"/>
    <property type="match status" value="1"/>
</dbReference>
<reference evidence="6 7" key="2">
    <citation type="submission" date="2018-11" db="EMBL/GenBank/DDBJ databases">
        <authorList>
            <consortium name="Pathogen Informatics"/>
        </authorList>
    </citation>
    <scope>NUCLEOTIDE SEQUENCE [LARGE SCALE GENOMIC DNA]</scope>
    <source>
        <strain evidence="6 7">MHpl1</strain>
    </source>
</reference>
<dbReference type="EMBL" id="UZAF01017218">
    <property type="protein sequence ID" value="VDO39240.1"/>
    <property type="molecule type" value="Genomic_DNA"/>
</dbReference>
<organism evidence="8">
    <name type="scientific">Haemonchus placei</name>
    <name type="common">Barber's pole worm</name>
    <dbReference type="NCBI Taxonomy" id="6290"/>
    <lineage>
        <taxon>Eukaryota</taxon>
        <taxon>Metazoa</taxon>
        <taxon>Ecdysozoa</taxon>
        <taxon>Nematoda</taxon>
        <taxon>Chromadorea</taxon>
        <taxon>Rhabditida</taxon>
        <taxon>Rhabditina</taxon>
        <taxon>Rhabditomorpha</taxon>
        <taxon>Strongyloidea</taxon>
        <taxon>Trichostrongylidae</taxon>
        <taxon>Haemonchus</taxon>
    </lineage>
</organism>
<sequence>MVVCTVTVFACLTCAFLVNGDRQFAGNEEVHDERFHYFSMSDLNKDNYIDGNEVLKALTHDHEGNTGPGIPVQDEDAIITMIDTVMKQMDVNGDGYVDFAEYMKDQTKKSPRSS</sequence>
<dbReference type="InterPro" id="IPR011992">
    <property type="entry name" value="EF-hand-dom_pair"/>
</dbReference>
<feature type="domain" description="EF-hand" evidence="5">
    <location>
        <begin position="77"/>
        <end position="112"/>
    </location>
</feature>
<dbReference type="GO" id="GO:0005509">
    <property type="term" value="F:calcium ion binding"/>
    <property type="evidence" value="ECO:0007669"/>
    <property type="project" value="InterPro"/>
</dbReference>
<dbReference type="PANTHER" id="PTHR23104">
    <property type="entry name" value="MULTIPLE COAGULATION FACTOR DEFICIENCY PROTEIN 2 NEURAL STEM CELL DERIVED NEURONAL SURVIVAL PROTEIN"/>
    <property type="match status" value="1"/>
</dbReference>
<feature type="chain" id="PRO_5043123775" evidence="4">
    <location>
        <begin position="21"/>
        <end position="114"/>
    </location>
</feature>
<evidence type="ECO:0000313" key="8">
    <source>
        <dbReference type="WBParaSite" id="HPLM_0001011601-mRNA-1"/>
    </source>
</evidence>
<protein>
    <submittedName>
        <fullName evidence="8">EF-hand domain-containing protein</fullName>
    </submittedName>
</protein>
<dbReference type="InterPro" id="IPR018247">
    <property type="entry name" value="EF_Hand_1_Ca_BS"/>
</dbReference>
<dbReference type="PANTHER" id="PTHR23104:SF12">
    <property type="entry name" value="EF-HAND DOMAIN-CONTAINING PROTEIN"/>
    <property type="match status" value="1"/>
</dbReference>